<protein>
    <submittedName>
        <fullName evidence="3">Uncharacterized protein</fullName>
    </submittedName>
</protein>
<evidence type="ECO:0000313" key="3">
    <source>
        <dbReference type="EMBL" id="KAJ7739185.1"/>
    </source>
</evidence>
<gene>
    <name evidence="3" type="ORF">B0H16DRAFT_1465442</name>
</gene>
<feature type="transmembrane region" description="Helical" evidence="2">
    <location>
        <begin position="136"/>
        <end position="158"/>
    </location>
</feature>
<proteinExistence type="predicted"/>
<evidence type="ECO:0000256" key="1">
    <source>
        <dbReference type="SAM" id="MobiDB-lite"/>
    </source>
</evidence>
<keyword evidence="2" id="KW-0812">Transmembrane</keyword>
<comment type="caution">
    <text evidence="3">The sequence shown here is derived from an EMBL/GenBank/DDBJ whole genome shotgun (WGS) entry which is preliminary data.</text>
</comment>
<dbReference type="EMBL" id="JARKIB010000108">
    <property type="protein sequence ID" value="KAJ7739185.1"/>
    <property type="molecule type" value="Genomic_DNA"/>
</dbReference>
<dbReference type="Proteomes" id="UP001215598">
    <property type="component" value="Unassembled WGS sequence"/>
</dbReference>
<keyword evidence="2" id="KW-1133">Transmembrane helix</keyword>
<organism evidence="3 4">
    <name type="scientific">Mycena metata</name>
    <dbReference type="NCBI Taxonomy" id="1033252"/>
    <lineage>
        <taxon>Eukaryota</taxon>
        <taxon>Fungi</taxon>
        <taxon>Dikarya</taxon>
        <taxon>Basidiomycota</taxon>
        <taxon>Agaricomycotina</taxon>
        <taxon>Agaricomycetes</taxon>
        <taxon>Agaricomycetidae</taxon>
        <taxon>Agaricales</taxon>
        <taxon>Marasmiineae</taxon>
        <taxon>Mycenaceae</taxon>
        <taxon>Mycena</taxon>
    </lineage>
</organism>
<keyword evidence="2" id="KW-0472">Membrane</keyword>
<keyword evidence="4" id="KW-1185">Reference proteome</keyword>
<feature type="compositionally biased region" description="Basic and acidic residues" evidence="1">
    <location>
        <begin position="66"/>
        <end position="82"/>
    </location>
</feature>
<evidence type="ECO:0000313" key="4">
    <source>
        <dbReference type="Proteomes" id="UP001215598"/>
    </source>
</evidence>
<dbReference type="AlphaFoldDB" id="A0AAD7MYZ0"/>
<accession>A0AAD7MYZ0</accession>
<name>A0AAD7MYZ0_9AGAR</name>
<reference evidence="3" key="1">
    <citation type="submission" date="2023-03" db="EMBL/GenBank/DDBJ databases">
        <title>Massive genome expansion in bonnet fungi (Mycena s.s.) driven by repeated elements and novel gene families across ecological guilds.</title>
        <authorList>
            <consortium name="Lawrence Berkeley National Laboratory"/>
            <person name="Harder C.B."/>
            <person name="Miyauchi S."/>
            <person name="Viragh M."/>
            <person name="Kuo A."/>
            <person name="Thoen E."/>
            <person name="Andreopoulos B."/>
            <person name="Lu D."/>
            <person name="Skrede I."/>
            <person name="Drula E."/>
            <person name="Henrissat B."/>
            <person name="Morin E."/>
            <person name="Kohler A."/>
            <person name="Barry K."/>
            <person name="LaButti K."/>
            <person name="Morin E."/>
            <person name="Salamov A."/>
            <person name="Lipzen A."/>
            <person name="Mereny Z."/>
            <person name="Hegedus B."/>
            <person name="Baldrian P."/>
            <person name="Stursova M."/>
            <person name="Weitz H."/>
            <person name="Taylor A."/>
            <person name="Grigoriev I.V."/>
            <person name="Nagy L.G."/>
            <person name="Martin F."/>
            <person name="Kauserud H."/>
        </authorList>
    </citation>
    <scope>NUCLEOTIDE SEQUENCE</scope>
    <source>
        <strain evidence="3">CBHHK182m</strain>
    </source>
</reference>
<feature type="region of interest" description="Disordered" evidence="1">
    <location>
        <begin position="57"/>
        <end position="82"/>
    </location>
</feature>
<evidence type="ECO:0000256" key="2">
    <source>
        <dbReference type="SAM" id="Phobius"/>
    </source>
</evidence>
<sequence length="182" mass="20429">MSGGEFGPRLDWKIPLELDSSSMLGLEFETLTRKTRMVSGPKEDACVELVKSQSMENLDPNAPENAEEHLRPKKIHEQDSARNLRRGCRTRNALNGASRKLKNNLRAKGKKTLSSTLKDLGMLDLLDFPASERRRLVMFWLGLALKPWLWLGFCWLWLPLPQARAKATGAGMAWPGFGLSPG</sequence>